<organism evidence="1">
    <name type="scientific">Escherichia coli</name>
    <dbReference type="NCBI Taxonomy" id="562"/>
    <lineage>
        <taxon>Bacteria</taxon>
        <taxon>Pseudomonadati</taxon>
        <taxon>Pseudomonadota</taxon>
        <taxon>Gammaproteobacteria</taxon>
        <taxon>Enterobacterales</taxon>
        <taxon>Enterobacteriaceae</taxon>
        <taxon>Escherichia</taxon>
    </lineage>
</organism>
<protein>
    <submittedName>
        <fullName evidence="1">Uncharacterized protein</fullName>
    </submittedName>
</protein>
<accession>A0A765TAC6</accession>
<reference evidence="1" key="2">
    <citation type="submission" date="2020-02" db="EMBL/GenBank/DDBJ databases">
        <authorList>
            <consortium name="NCBI Pathogen Detection Project"/>
        </authorList>
    </citation>
    <scope>NUCLEOTIDE SEQUENCE</scope>
    <source>
        <strain evidence="1">1839</strain>
    </source>
</reference>
<reference evidence="1" key="1">
    <citation type="journal article" date="2018" name="Genome Biol.">
        <title>SKESA: strategic k-mer extension for scrupulous assemblies.</title>
        <authorList>
            <person name="Souvorov A."/>
            <person name="Agarwala R."/>
            <person name="Lipman D.J."/>
        </authorList>
    </citation>
    <scope>NUCLEOTIDE SEQUENCE [LARGE SCALE GENOMIC DNA]</scope>
    <source>
        <strain evidence="1">1839</strain>
    </source>
</reference>
<comment type="caution">
    <text evidence="1">The sequence shown here is derived from an EMBL/GenBank/DDBJ whole genome shotgun (WGS) entry which is preliminary data.</text>
</comment>
<evidence type="ECO:0000313" key="1">
    <source>
        <dbReference type="EMBL" id="HAG5771907.1"/>
    </source>
</evidence>
<dbReference type="EMBL" id="DAAYTU010000024">
    <property type="protein sequence ID" value="HAG5771907.1"/>
    <property type="molecule type" value="Genomic_DNA"/>
</dbReference>
<sequence>MVVDINLIKQKYYSVINLEKLRSSNESQKQTLLNDFSHRLKMDAQEQLSSCVNELKHGLSSNNEYSLFKNREGSLWKRTVPESAALAMTGTVYKLFGSRLLNDCGQLDKDLLEMAMQMVYGKDMVTKSGEILIDAQLNKEGVLQSKHYLLDVGEIKNNYDIDLFVNTSSVNQTYLHDKSISDITILYDTLDNVPSVVAECTGKNNQFKVEATSPQERREKIQKMCDNMRSNAFMFDHTTKTAGNIEHRLQLKFLVDSRPSITNKYPAGEVGSDILDLPVNVWQAQFNININSAVEKVSTIILCAVQQDQYAARQVMGGIMKNLPKNNKPKTVLLDLRFLSAIKQMVVSGSEKPLFVKHTEMIREACEELSQPVEYIPLHCEAHSHRSVAFAKTVAAPIMATGVGAALMYATSSGPYYARSMSSSPEIEMVKSRMADLFNQMDNVAREKYLPIFRKWNEMVGELNYERNSVPFASLTNILATAINQSHNGDTNVVVMMGCKSAKDRTTSVVLGNSLLQTLIEKRLAEHTTIETLFDKEGYFSCESLTTEELVMLKDLFDIRILHIANKFNVGLEGNINTDVLQDSFFKNVDFIHKSNAYTGAMSN</sequence>
<proteinExistence type="predicted"/>
<gene>
    <name evidence="1" type="ORF">GGB84_003640</name>
</gene>
<name>A0A765TAC6_ECOLX</name>
<dbReference type="AlphaFoldDB" id="A0A765TAC6"/>